<evidence type="ECO:0000256" key="1">
    <source>
        <dbReference type="SAM" id="MobiDB-lite"/>
    </source>
</evidence>
<feature type="transmembrane region" description="Helical" evidence="2">
    <location>
        <begin position="269"/>
        <end position="292"/>
    </location>
</feature>
<organism evidence="3 4">
    <name type="scientific">Coccomyxa viridis</name>
    <dbReference type="NCBI Taxonomy" id="1274662"/>
    <lineage>
        <taxon>Eukaryota</taxon>
        <taxon>Viridiplantae</taxon>
        <taxon>Chlorophyta</taxon>
        <taxon>core chlorophytes</taxon>
        <taxon>Trebouxiophyceae</taxon>
        <taxon>Trebouxiophyceae incertae sedis</taxon>
        <taxon>Coccomyxaceae</taxon>
        <taxon>Coccomyxa</taxon>
    </lineage>
</organism>
<protein>
    <submittedName>
        <fullName evidence="3">Uncharacterized protein</fullName>
    </submittedName>
</protein>
<dbReference type="SUPFAM" id="SSF49785">
    <property type="entry name" value="Galactose-binding domain-like"/>
    <property type="match status" value="1"/>
</dbReference>
<evidence type="ECO:0000313" key="3">
    <source>
        <dbReference type="EMBL" id="CAK0735845.1"/>
    </source>
</evidence>
<keyword evidence="2" id="KW-0812">Transmembrane</keyword>
<feature type="compositionally biased region" description="Polar residues" evidence="1">
    <location>
        <begin position="207"/>
        <end position="218"/>
    </location>
</feature>
<dbReference type="AlphaFoldDB" id="A0AAV1HRP7"/>
<proteinExistence type="predicted"/>
<keyword evidence="2" id="KW-1133">Transmembrane helix</keyword>
<name>A0AAV1HRP7_9CHLO</name>
<dbReference type="Proteomes" id="UP001314263">
    <property type="component" value="Unassembled WGS sequence"/>
</dbReference>
<dbReference type="Gene3D" id="2.60.120.260">
    <property type="entry name" value="Galactose-binding domain-like"/>
    <property type="match status" value="1"/>
</dbReference>
<evidence type="ECO:0000256" key="2">
    <source>
        <dbReference type="SAM" id="Phobius"/>
    </source>
</evidence>
<dbReference type="InterPro" id="IPR008979">
    <property type="entry name" value="Galactose-bd-like_sf"/>
</dbReference>
<reference evidence="3 4" key="1">
    <citation type="submission" date="2023-10" db="EMBL/GenBank/DDBJ databases">
        <authorList>
            <person name="Maclean D."/>
            <person name="Macfadyen A."/>
        </authorList>
    </citation>
    <scope>NUCLEOTIDE SEQUENCE [LARGE SCALE GENOMIC DNA]</scope>
</reference>
<feature type="compositionally biased region" description="Low complexity" evidence="1">
    <location>
        <begin position="191"/>
        <end position="202"/>
    </location>
</feature>
<dbReference type="EMBL" id="CAUYUE010000001">
    <property type="protein sequence ID" value="CAK0735845.1"/>
    <property type="molecule type" value="Genomic_DNA"/>
</dbReference>
<keyword evidence="2" id="KW-0472">Membrane</keyword>
<keyword evidence="4" id="KW-1185">Reference proteome</keyword>
<sequence>MAQPQPVSLQAYTLPGLRDLPALPGLASGLINSVTTGTKAAASRYVGNGLGVVSVNPYGCNAPATPLQNWNIDLNGLYSVNGVVMNAIAIPSQGANLQIRAAKTEADTSTWTGSNPICTQINLTTSNLGKLVKCSQPMLARYLTVIDLDQESLPICSLDAVISMPQPGPEQAMPPSAGSPGPTQYFPPLAPVGAPAASSPGAEDGQPRNSTGSSSSGQEKGGYMVDSGSVRPLNPAEVQAAASMSSAQGTDSGAGTGGSSGMSMDDRRLWGICGGVIAMLAVVTAGVTVWLIRKEKQQFEAKTMPA</sequence>
<comment type="caution">
    <text evidence="3">The sequence shown here is derived from an EMBL/GenBank/DDBJ whole genome shotgun (WGS) entry which is preliminary data.</text>
</comment>
<feature type="region of interest" description="Disordered" evidence="1">
    <location>
        <begin position="166"/>
        <end position="261"/>
    </location>
</feature>
<accession>A0AAV1HRP7</accession>
<evidence type="ECO:0000313" key="4">
    <source>
        <dbReference type="Proteomes" id="UP001314263"/>
    </source>
</evidence>
<gene>
    <name evidence="3" type="ORF">CVIRNUC_000649</name>
</gene>